<protein>
    <recommendedName>
        <fullName evidence="3">protein-histidine N-methyltransferase</fullName>
        <ecNumber evidence="3">2.1.1.85</ecNumber>
    </recommendedName>
</protein>
<dbReference type="GO" id="GO:0032259">
    <property type="term" value="P:methylation"/>
    <property type="evidence" value="ECO:0007669"/>
    <property type="project" value="UniProtKB-KW"/>
</dbReference>
<evidence type="ECO:0000256" key="8">
    <source>
        <dbReference type="ARBA" id="ARBA00023242"/>
    </source>
</evidence>
<accession>A0A1B0CSE6</accession>
<dbReference type="EC" id="2.1.1.85" evidence="3"/>
<keyword evidence="8" id="KW-0539">Nucleus</keyword>
<dbReference type="SUPFAM" id="SSF53335">
    <property type="entry name" value="S-adenosyl-L-methionine-dependent methyltransferases"/>
    <property type="match status" value="1"/>
</dbReference>
<dbReference type="VEuPathDB" id="VectorBase:LLOJ007795"/>
<evidence type="ECO:0000313" key="11">
    <source>
        <dbReference type="EnsemblMetazoa" id="LLOJ007795-PA"/>
    </source>
</evidence>
<evidence type="ECO:0000256" key="4">
    <source>
        <dbReference type="ARBA" id="ARBA00022490"/>
    </source>
</evidence>
<evidence type="ECO:0000256" key="2">
    <source>
        <dbReference type="ARBA" id="ARBA00004496"/>
    </source>
</evidence>
<proteinExistence type="inferred from homology"/>
<dbReference type="AlphaFoldDB" id="A0A1B0CSE6"/>
<evidence type="ECO:0000256" key="9">
    <source>
        <dbReference type="ARBA" id="ARBA00038126"/>
    </source>
</evidence>
<dbReference type="GO" id="GO:0005634">
    <property type="term" value="C:nucleus"/>
    <property type="evidence" value="ECO:0007669"/>
    <property type="project" value="UniProtKB-SubCell"/>
</dbReference>
<feature type="compositionally biased region" description="Basic and acidic residues" evidence="10">
    <location>
        <begin position="14"/>
        <end position="28"/>
    </location>
</feature>
<evidence type="ECO:0000256" key="5">
    <source>
        <dbReference type="ARBA" id="ARBA00022603"/>
    </source>
</evidence>
<evidence type="ECO:0000256" key="10">
    <source>
        <dbReference type="SAM" id="MobiDB-lite"/>
    </source>
</evidence>
<dbReference type="EMBL" id="AJWK01025954">
    <property type="status" value="NOT_ANNOTATED_CDS"/>
    <property type="molecule type" value="Genomic_DNA"/>
</dbReference>
<keyword evidence="5" id="KW-0489">Methyltransferase</keyword>
<dbReference type="Pfam" id="PF10294">
    <property type="entry name" value="Methyltransf_16"/>
    <property type="match status" value="1"/>
</dbReference>
<keyword evidence="12" id="KW-1185">Reference proteome</keyword>
<dbReference type="InterPro" id="IPR019410">
    <property type="entry name" value="Methyltransf_16"/>
</dbReference>
<dbReference type="PANTHER" id="PTHR14614:SF39">
    <property type="entry name" value="HISTIDINE PROTEIN METHYLTRANSFERASE 1 HOMOLOG"/>
    <property type="match status" value="1"/>
</dbReference>
<dbReference type="Proteomes" id="UP000092461">
    <property type="component" value="Unassembled WGS sequence"/>
</dbReference>
<dbReference type="GO" id="GO:0005737">
    <property type="term" value="C:cytoplasm"/>
    <property type="evidence" value="ECO:0007669"/>
    <property type="project" value="UniProtKB-SubCell"/>
</dbReference>
<evidence type="ECO:0000256" key="1">
    <source>
        <dbReference type="ARBA" id="ARBA00004123"/>
    </source>
</evidence>
<sequence length="276" mass="31416">MFKFNFNIEEDPEGVSKEEKSKEKEAAEKSSASVLGFEKIIPFKHPSLGHKDYDNSFSIFTSHDMEIRILDRGVEEEELDKQEETHSDLIPGTYEGGFKIWECTQDLADFLQDNLKDELEGKNVLDLGCGAGILGMMALKLGAVKCHFHDYNKDVLEKFTIPNIHLNTEGDEKISIDKCEFISGDWEAYTEATDDTFDVILTSETIYNPANNRKLINLFMRKLKKGGKILLAAKTYYFGVGGGLRQFEELLEGKLKSEVVWKNKDGVMREIIKIEH</sequence>
<keyword evidence="7" id="KW-0949">S-adenosyl-L-methionine</keyword>
<evidence type="ECO:0000256" key="3">
    <source>
        <dbReference type="ARBA" id="ARBA00012533"/>
    </source>
</evidence>
<reference evidence="11" key="1">
    <citation type="submission" date="2020-05" db="UniProtKB">
        <authorList>
            <consortium name="EnsemblMetazoa"/>
        </authorList>
    </citation>
    <scope>IDENTIFICATION</scope>
    <source>
        <strain evidence="11">Jacobina</strain>
    </source>
</reference>
<evidence type="ECO:0000256" key="6">
    <source>
        <dbReference type="ARBA" id="ARBA00022679"/>
    </source>
</evidence>
<name>A0A1B0CSE6_LUTLO</name>
<dbReference type="CDD" id="cd02440">
    <property type="entry name" value="AdoMet_MTases"/>
    <property type="match status" value="1"/>
</dbReference>
<dbReference type="InterPro" id="IPR029063">
    <property type="entry name" value="SAM-dependent_MTases_sf"/>
</dbReference>
<comment type="subcellular location">
    <subcellularLocation>
        <location evidence="2">Cytoplasm</location>
    </subcellularLocation>
    <subcellularLocation>
        <location evidence="1">Nucleus</location>
    </subcellularLocation>
</comment>
<organism evidence="11 12">
    <name type="scientific">Lutzomyia longipalpis</name>
    <name type="common">Sand fly</name>
    <dbReference type="NCBI Taxonomy" id="7200"/>
    <lineage>
        <taxon>Eukaryota</taxon>
        <taxon>Metazoa</taxon>
        <taxon>Ecdysozoa</taxon>
        <taxon>Arthropoda</taxon>
        <taxon>Hexapoda</taxon>
        <taxon>Insecta</taxon>
        <taxon>Pterygota</taxon>
        <taxon>Neoptera</taxon>
        <taxon>Endopterygota</taxon>
        <taxon>Diptera</taxon>
        <taxon>Nematocera</taxon>
        <taxon>Psychodoidea</taxon>
        <taxon>Psychodidae</taxon>
        <taxon>Lutzomyia</taxon>
        <taxon>Lutzomyia</taxon>
    </lineage>
</organism>
<dbReference type="Gene3D" id="3.40.50.150">
    <property type="entry name" value="Vaccinia Virus protein VP39"/>
    <property type="match status" value="1"/>
</dbReference>
<keyword evidence="4" id="KW-0963">Cytoplasm</keyword>
<dbReference type="PANTHER" id="PTHR14614">
    <property type="entry name" value="HEPATOCELLULAR CARCINOMA-ASSOCIATED ANTIGEN"/>
    <property type="match status" value="1"/>
</dbReference>
<evidence type="ECO:0000256" key="7">
    <source>
        <dbReference type="ARBA" id="ARBA00022691"/>
    </source>
</evidence>
<evidence type="ECO:0000313" key="12">
    <source>
        <dbReference type="Proteomes" id="UP000092461"/>
    </source>
</evidence>
<dbReference type="EnsemblMetazoa" id="LLOJ007795-RA">
    <property type="protein sequence ID" value="LLOJ007795-PA"/>
    <property type="gene ID" value="LLOJ007795"/>
</dbReference>
<keyword evidence="6" id="KW-0808">Transferase</keyword>
<feature type="region of interest" description="Disordered" evidence="10">
    <location>
        <begin position="1"/>
        <end position="30"/>
    </location>
</feature>
<dbReference type="VEuPathDB" id="VectorBase:LLONM1_006911"/>
<dbReference type="GO" id="GO:0018064">
    <property type="term" value="F:protein-L-histidine N-tele-methyltransferase activity"/>
    <property type="evidence" value="ECO:0007669"/>
    <property type="project" value="UniProtKB-EC"/>
</dbReference>
<comment type="similarity">
    <text evidence="9">Belongs to the methyltransferase superfamily. METTL18 family.</text>
</comment>